<dbReference type="AlphaFoldDB" id="A0ABD5YX76"/>
<dbReference type="InterPro" id="IPR036390">
    <property type="entry name" value="WH_DNA-bd_sf"/>
</dbReference>
<protein>
    <submittedName>
        <fullName evidence="2">PadR family transcriptional regulator</fullName>
    </submittedName>
</protein>
<feature type="domain" description="Transcription regulator PadR N-terminal" evidence="1">
    <location>
        <begin position="24"/>
        <end position="91"/>
    </location>
</feature>
<dbReference type="Pfam" id="PF03551">
    <property type="entry name" value="PadR"/>
    <property type="match status" value="1"/>
</dbReference>
<dbReference type="Proteomes" id="UP001596417">
    <property type="component" value="Unassembled WGS sequence"/>
</dbReference>
<dbReference type="SUPFAM" id="SSF46785">
    <property type="entry name" value="Winged helix' DNA-binding domain"/>
    <property type="match status" value="1"/>
</dbReference>
<dbReference type="EMBL" id="JBHTAX010000004">
    <property type="protein sequence ID" value="MFC7192100.1"/>
    <property type="molecule type" value="Genomic_DNA"/>
</dbReference>
<proteinExistence type="predicted"/>
<sequence>MSTTVSETSEFGIAPELSAFQQQILTVLAEKPRYGLAIKRELDAYYDEDINHGRLYQNLSTLVELGLVEKSARDQRTNEYTLTKAGHDTIATQLSWVFSRFVTDEDRATELETLVDDAR</sequence>
<evidence type="ECO:0000313" key="2">
    <source>
        <dbReference type="EMBL" id="MFC7192100.1"/>
    </source>
</evidence>
<gene>
    <name evidence="2" type="ORF">ACFQL7_21355</name>
</gene>
<organism evidence="2 3">
    <name type="scientific">Halocatena marina</name>
    <dbReference type="NCBI Taxonomy" id="2934937"/>
    <lineage>
        <taxon>Archaea</taxon>
        <taxon>Methanobacteriati</taxon>
        <taxon>Methanobacteriota</taxon>
        <taxon>Stenosarchaea group</taxon>
        <taxon>Halobacteria</taxon>
        <taxon>Halobacteriales</taxon>
        <taxon>Natronomonadaceae</taxon>
        <taxon>Halocatena</taxon>
    </lineage>
</organism>
<dbReference type="InterPro" id="IPR036388">
    <property type="entry name" value="WH-like_DNA-bd_sf"/>
</dbReference>
<evidence type="ECO:0000259" key="1">
    <source>
        <dbReference type="Pfam" id="PF03551"/>
    </source>
</evidence>
<reference evidence="2 3" key="1">
    <citation type="journal article" date="2019" name="Int. J. Syst. Evol. Microbiol.">
        <title>The Global Catalogue of Microorganisms (GCM) 10K type strain sequencing project: providing services to taxonomists for standard genome sequencing and annotation.</title>
        <authorList>
            <consortium name="The Broad Institute Genomics Platform"/>
            <consortium name="The Broad Institute Genome Sequencing Center for Infectious Disease"/>
            <person name="Wu L."/>
            <person name="Ma J."/>
        </authorList>
    </citation>
    <scope>NUCLEOTIDE SEQUENCE [LARGE SCALE GENOMIC DNA]</scope>
    <source>
        <strain evidence="2 3">RDMS1</strain>
    </source>
</reference>
<accession>A0ABD5YX76</accession>
<dbReference type="GeneID" id="76201784"/>
<dbReference type="RefSeq" id="WP_248910019.1">
    <property type="nucleotide sequence ID" value="NZ_CP109980.1"/>
</dbReference>
<dbReference type="InterPro" id="IPR005149">
    <property type="entry name" value="Tscrpt_reg_PadR_N"/>
</dbReference>
<evidence type="ECO:0000313" key="3">
    <source>
        <dbReference type="Proteomes" id="UP001596417"/>
    </source>
</evidence>
<comment type="caution">
    <text evidence="2">The sequence shown here is derived from an EMBL/GenBank/DDBJ whole genome shotgun (WGS) entry which is preliminary data.</text>
</comment>
<name>A0ABD5YX76_9EURY</name>
<keyword evidence="3" id="KW-1185">Reference proteome</keyword>
<dbReference type="Gene3D" id="1.10.10.10">
    <property type="entry name" value="Winged helix-like DNA-binding domain superfamily/Winged helix DNA-binding domain"/>
    <property type="match status" value="1"/>
</dbReference>